<sequence>MEKWSEFDKVEKATMISHIRDSFKINRDEHVDIALQSEMRNIYRGYRYRLHEHFLKHATLEEAIANRPHDVTEHEWKYLIDHFTSPKFLREEETEVEPNRLELWYETHYNKRKKGWVDEKSEDEEVTELQFEIQINGGEPKTTEEIFDQVLPPKRVGTSEAAKLNEEFRKEAAEAKRRAKAAEKKNEAPQERIHMLESRQASLEESFMDKIRTDVQAGLAAIQRNMPGGIDSLMILL</sequence>
<evidence type="ECO:0000313" key="2">
    <source>
        <dbReference type="EMBL" id="PON46651.1"/>
    </source>
</evidence>
<name>A0A2P5BD04_TREOI</name>
<dbReference type="PANTHER" id="PTHR33499">
    <property type="entry name" value="OS12G0282400 PROTEIN-RELATED"/>
    <property type="match status" value="1"/>
</dbReference>
<accession>A0A2P5BD04</accession>
<organism evidence="2 3">
    <name type="scientific">Trema orientale</name>
    <name type="common">Charcoal tree</name>
    <name type="synonym">Celtis orientalis</name>
    <dbReference type="NCBI Taxonomy" id="63057"/>
    <lineage>
        <taxon>Eukaryota</taxon>
        <taxon>Viridiplantae</taxon>
        <taxon>Streptophyta</taxon>
        <taxon>Embryophyta</taxon>
        <taxon>Tracheophyta</taxon>
        <taxon>Spermatophyta</taxon>
        <taxon>Magnoliopsida</taxon>
        <taxon>eudicotyledons</taxon>
        <taxon>Gunneridae</taxon>
        <taxon>Pentapetalae</taxon>
        <taxon>rosids</taxon>
        <taxon>fabids</taxon>
        <taxon>Rosales</taxon>
        <taxon>Cannabaceae</taxon>
        <taxon>Trema</taxon>
    </lineage>
</organism>
<evidence type="ECO:0008006" key="4">
    <source>
        <dbReference type="Google" id="ProtNLM"/>
    </source>
</evidence>
<dbReference type="OrthoDB" id="1745817at2759"/>
<dbReference type="Proteomes" id="UP000237000">
    <property type="component" value="Unassembled WGS sequence"/>
</dbReference>
<dbReference type="AlphaFoldDB" id="A0A2P5BD04"/>
<protein>
    <recommendedName>
        <fullName evidence="4">Transposase, Ptta/En/Spm, plant</fullName>
    </recommendedName>
</protein>
<gene>
    <name evidence="2" type="ORF">TorRG33x02_325510</name>
</gene>
<proteinExistence type="predicted"/>
<feature type="non-terminal residue" evidence="2">
    <location>
        <position position="237"/>
    </location>
</feature>
<feature type="coiled-coil region" evidence="1">
    <location>
        <begin position="158"/>
        <end position="192"/>
    </location>
</feature>
<keyword evidence="3" id="KW-1185">Reference proteome</keyword>
<reference evidence="3" key="1">
    <citation type="submission" date="2016-06" db="EMBL/GenBank/DDBJ databases">
        <title>Parallel loss of symbiosis genes in relatives of nitrogen-fixing non-legume Parasponia.</title>
        <authorList>
            <person name="Van Velzen R."/>
            <person name="Holmer R."/>
            <person name="Bu F."/>
            <person name="Rutten L."/>
            <person name="Van Zeijl A."/>
            <person name="Liu W."/>
            <person name="Santuari L."/>
            <person name="Cao Q."/>
            <person name="Sharma T."/>
            <person name="Shen D."/>
            <person name="Roswanjaya Y."/>
            <person name="Wardhani T."/>
            <person name="Kalhor M.S."/>
            <person name="Jansen J."/>
            <person name="Van den Hoogen J."/>
            <person name="Gungor B."/>
            <person name="Hartog M."/>
            <person name="Hontelez J."/>
            <person name="Verver J."/>
            <person name="Yang W.-C."/>
            <person name="Schijlen E."/>
            <person name="Repin R."/>
            <person name="Schilthuizen M."/>
            <person name="Schranz E."/>
            <person name="Heidstra R."/>
            <person name="Miyata K."/>
            <person name="Fedorova E."/>
            <person name="Kohlen W."/>
            <person name="Bisseling T."/>
            <person name="Smit S."/>
            <person name="Geurts R."/>
        </authorList>
    </citation>
    <scope>NUCLEOTIDE SEQUENCE [LARGE SCALE GENOMIC DNA]</scope>
    <source>
        <strain evidence="3">cv. RG33-2</strain>
    </source>
</reference>
<dbReference type="InParanoid" id="A0A2P5BD04"/>
<keyword evidence="1" id="KW-0175">Coiled coil</keyword>
<evidence type="ECO:0000313" key="3">
    <source>
        <dbReference type="Proteomes" id="UP000237000"/>
    </source>
</evidence>
<dbReference type="EMBL" id="JXTC01000550">
    <property type="protein sequence ID" value="PON46651.1"/>
    <property type="molecule type" value="Genomic_DNA"/>
</dbReference>
<comment type="caution">
    <text evidence="2">The sequence shown here is derived from an EMBL/GenBank/DDBJ whole genome shotgun (WGS) entry which is preliminary data.</text>
</comment>
<evidence type="ECO:0000256" key="1">
    <source>
        <dbReference type="SAM" id="Coils"/>
    </source>
</evidence>
<dbReference type="PANTHER" id="PTHR33499:SF11">
    <property type="entry name" value="NO APICAL MERISTEM-ASSOCIATED C-TERMINAL DOMAIN-CONTAINING PROTEIN"/>
    <property type="match status" value="1"/>
</dbReference>